<evidence type="ECO:0000256" key="1">
    <source>
        <dbReference type="ARBA" id="ARBA00004141"/>
    </source>
</evidence>
<sequence>MLYLLCKFLYITVFALLSSAQSYLPLYYRDVLKFSSDQIGFTVAIAPCVQSIACPIWTYVADKRPKFHGVTMAATSLIGGIAVMGIMGIGHYVQESSQKEETTSASSITTSSNSSNDNNDVMLLVCAFALAFAFFTLPNTSMVDSAVMKILGPNKILYGQQRLWGSISTGLTILTVGVLISATDNLDSLFWVFAASTLCFMVCATFVNVQQPTNSYSSVPRDEEESSRLVPPNSDTTYYVDLRKELSQQDVETDEEDNEDGASYLTAPHYNQRLLKLTTTTSMARTLREEANDALDSISGVNLGLAVSRVMSVEHSMSGILEDSASVQAPSRAMLKSPRVVTFLITTLLFGLVLSVLINFLFLFFSQSLHMPASWMGWTGPIGAVTELLCFCFSKQMTERWGVTNLIIGAHVVTIIRCIAYTMLVPDNVFSHFVGLFLQTLHGIGFAIFWATAVSEMDSLFPPEQRAMAQGILGGLNQGLGMGLGALFGGYIDAYFGTVWMFRSAAVLCALSIVIFCIGRHPRFAD</sequence>
<accession>A0A8H7S563</accession>
<feature type="transmembrane region" description="Helical" evidence="7">
    <location>
        <begin position="72"/>
        <end position="93"/>
    </location>
</feature>
<feature type="region of interest" description="Disordered" evidence="6">
    <location>
        <begin position="214"/>
        <end position="235"/>
    </location>
</feature>
<evidence type="ECO:0000256" key="8">
    <source>
        <dbReference type="SAM" id="SignalP"/>
    </source>
</evidence>
<feature type="transmembrane region" description="Helical" evidence="7">
    <location>
        <begin position="340"/>
        <end position="363"/>
    </location>
</feature>
<dbReference type="OrthoDB" id="515887at2759"/>
<feature type="transmembrane region" description="Helical" evidence="7">
    <location>
        <begin position="472"/>
        <end position="492"/>
    </location>
</feature>
<feature type="transmembrane region" description="Helical" evidence="7">
    <location>
        <begin position="406"/>
        <end position="424"/>
    </location>
</feature>
<dbReference type="PROSITE" id="PS50850">
    <property type="entry name" value="MFS"/>
    <property type="match status" value="1"/>
</dbReference>
<evidence type="ECO:0000256" key="7">
    <source>
        <dbReference type="SAM" id="Phobius"/>
    </source>
</evidence>
<proteinExistence type="inferred from homology"/>
<comment type="caution">
    <text evidence="10">The sequence shown here is derived from an EMBL/GenBank/DDBJ whole genome shotgun (WGS) entry which is preliminary data.</text>
</comment>
<keyword evidence="4 7" id="KW-1133">Transmembrane helix</keyword>
<feature type="signal peptide" evidence="8">
    <location>
        <begin position="1"/>
        <end position="20"/>
    </location>
</feature>
<comment type="subcellular location">
    <subcellularLocation>
        <location evidence="1">Membrane</location>
        <topology evidence="1">Multi-pass membrane protein</topology>
    </subcellularLocation>
</comment>
<evidence type="ECO:0000256" key="6">
    <source>
        <dbReference type="SAM" id="MobiDB-lite"/>
    </source>
</evidence>
<dbReference type="SUPFAM" id="SSF103473">
    <property type="entry name" value="MFS general substrate transporter"/>
    <property type="match status" value="2"/>
</dbReference>
<dbReference type="Gene3D" id="1.20.1250.20">
    <property type="entry name" value="MFS general substrate transporter like domains"/>
    <property type="match status" value="2"/>
</dbReference>
<dbReference type="InterPro" id="IPR036259">
    <property type="entry name" value="MFS_trans_sf"/>
</dbReference>
<feature type="transmembrane region" description="Helical" evidence="7">
    <location>
        <begin position="375"/>
        <end position="394"/>
    </location>
</feature>
<evidence type="ECO:0000313" key="10">
    <source>
        <dbReference type="EMBL" id="KAG2222934.1"/>
    </source>
</evidence>
<dbReference type="Pfam" id="PF12832">
    <property type="entry name" value="MFS_1_like"/>
    <property type="match status" value="1"/>
</dbReference>
<feature type="chain" id="PRO_5034187377" description="Major facilitator superfamily (MFS) profile domain-containing protein" evidence="8">
    <location>
        <begin position="21"/>
        <end position="526"/>
    </location>
</feature>
<feature type="transmembrane region" description="Helical" evidence="7">
    <location>
        <begin position="121"/>
        <end position="142"/>
    </location>
</feature>
<organism evidence="10 11">
    <name type="scientific">Circinella minor</name>
    <dbReference type="NCBI Taxonomy" id="1195481"/>
    <lineage>
        <taxon>Eukaryota</taxon>
        <taxon>Fungi</taxon>
        <taxon>Fungi incertae sedis</taxon>
        <taxon>Mucoromycota</taxon>
        <taxon>Mucoromycotina</taxon>
        <taxon>Mucoromycetes</taxon>
        <taxon>Mucorales</taxon>
        <taxon>Lichtheimiaceae</taxon>
        <taxon>Circinella</taxon>
    </lineage>
</organism>
<evidence type="ECO:0000259" key="9">
    <source>
        <dbReference type="PROSITE" id="PS50850"/>
    </source>
</evidence>
<evidence type="ECO:0000256" key="3">
    <source>
        <dbReference type="ARBA" id="ARBA00022692"/>
    </source>
</evidence>
<keyword evidence="3 7" id="KW-0812">Transmembrane</keyword>
<evidence type="ECO:0000256" key="4">
    <source>
        <dbReference type="ARBA" id="ARBA00022989"/>
    </source>
</evidence>
<dbReference type="AlphaFoldDB" id="A0A8H7S563"/>
<feature type="transmembrane region" description="Helical" evidence="7">
    <location>
        <begin position="38"/>
        <end position="60"/>
    </location>
</feature>
<dbReference type="GO" id="GO:0022857">
    <property type="term" value="F:transmembrane transporter activity"/>
    <property type="evidence" value="ECO:0007669"/>
    <property type="project" value="InterPro"/>
</dbReference>
<evidence type="ECO:0000256" key="5">
    <source>
        <dbReference type="ARBA" id="ARBA00023136"/>
    </source>
</evidence>
<evidence type="ECO:0000256" key="2">
    <source>
        <dbReference type="ARBA" id="ARBA00005241"/>
    </source>
</evidence>
<dbReference type="GO" id="GO:0016020">
    <property type="term" value="C:membrane"/>
    <property type="evidence" value="ECO:0007669"/>
    <property type="project" value="UniProtKB-SubCell"/>
</dbReference>
<gene>
    <name evidence="10" type="ORF">INT45_012912</name>
</gene>
<dbReference type="InterPro" id="IPR020846">
    <property type="entry name" value="MFS_dom"/>
</dbReference>
<keyword evidence="8" id="KW-0732">Signal</keyword>
<name>A0A8H7S563_9FUNG</name>
<protein>
    <recommendedName>
        <fullName evidence="9">Major facilitator superfamily (MFS) profile domain-containing protein</fullName>
    </recommendedName>
</protein>
<comment type="similarity">
    <text evidence="2">Belongs to the major facilitator superfamily. MFSD6 family.</text>
</comment>
<dbReference type="EMBL" id="JAEPRB010000071">
    <property type="protein sequence ID" value="KAG2222934.1"/>
    <property type="molecule type" value="Genomic_DNA"/>
</dbReference>
<feature type="transmembrane region" description="Helical" evidence="7">
    <location>
        <begin position="188"/>
        <end position="209"/>
    </location>
</feature>
<feature type="transmembrane region" description="Helical" evidence="7">
    <location>
        <begin position="498"/>
        <end position="518"/>
    </location>
</feature>
<dbReference type="PANTHER" id="PTHR16172:SF41">
    <property type="entry name" value="MAJOR FACILITATOR SUPERFAMILY DOMAIN-CONTAINING PROTEIN 6-LIKE"/>
    <property type="match status" value="1"/>
</dbReference>
<evidence type="ECO:0000313" key="11">
    <source>
        <dbReference type="Proteomes" id="UP000646827"/>
    </source>
</evidence>
<feature type="transmembrane region" description="Helical" evidence="7">
    <location>
        <begin position="430"/>
        <end position="451"/>
    </location>
</feature>
<dbReference type="PANTHER" id="PTHR16172">
    <property type="entry name" value="MAJOR FACILITATOR SUPERFAMILY DOMAIN-CONTAINING PROTEIN 6-LIKE"/>
    <property type="match status" value="1"/>
</dbReference>
<reference evidence="10 11" key="1">
    <citation type="submission" date="2020-12" db="EMBL/GenBank/DDBJ databases">
        <title>Metabolic potential, ecology and presence of endohyphal bacteria is reflected in genomic diversity of Mucoromycotina.</title>
        <authorList>
            <person name="Muszewska A."/>
            <person name="Okrasinska A."/>
            <person name="Steczkiewicz K."/>
            <person name="Drgas O."/>
            <person name="Orlowska M."/>
            <person name="Perlinska-Lenart U."/>
            <person name="Aleksandrzak-Piekarczyk T."/>
            <person name="Szatraj K."/>
            <person name="Zielenkiewicz U."/>
            <person name="Pilsyk S."/>
            <person name="Malc E."/>
            <person name="Mieczkowski P."/>
            <person name="Kruszewska J.S."/>
            <person name="Biernat P."/>
            <person name="Pawlowska J."/>
        </authorList>
    </citation>
    <scope>NUCLEOTIDE SEQUENCE [LARGE SCALE GENOMIC DNA]</scope>
    <source>
        <strain evidence="10 11">CBS 142.35</strain>
    </source>
</reference>
<feature type="transmembrane region" description="Helical" evidence="7">
    <location>
        <begin position="163"/>
        <end position="182"/>
    </location>
</feature>
<keyword evidence="11" id="KW-1185">Reference proteome</keyword>
<dbReference type="InterPro" id="IPR024989">
    <property type="entry name" value="MFS_assoc_dom"/>
</dbReference>
<dbReference type="Proteomes" id="UP000646827">
    <property type="component" value="Unassembled WGS sequence"/>
</dbReference>
<keyword evidence="5 7" id="KW-0472">Membrane</keyword>
<dbReference type="InterPro" id="IPR051717">
    <property type="entry name" value="MFS_MFSD6"/>
</dbReference>
<feature type="domain" description="Major facilitator superfamily (MFS) profile" evidence="9">
    <location>
        <begin position="339"/>
        <end position="526"/>
    </location>
</feature>